<evidence type="ECO:0000313" key="9">
    <source>
        <dbReference type="Proteomes" id="UP000192923"/>
    </source>
</evidence>
<dbReference type="Pfam" id="PF01790">
    <property type="entry name" value="LGT"/>
    <property type="match status" value="1"/>
</dbReference>
<evidence type="ECO:0000256" key="5">
    <source>
        <dbReference type="ARBA" id="ARBA00022989"/>
    </source>
</evidence>
<evidence type="ECO:0000313" key="8">
    <source>
        <dbReference type="EMBL" id="SMF93385.1"/>
    </source>
</evidence>
<evidence type="ECO:0000256" key="4">
    <source>
        <dbReference type="ARBA" id="ARBA00022692"/>
    </source>
</evidence>
<keyword evidence="2 7" id="KW-1003">Cell membrane</keyword>
<dbReference type="GO" id="GO:0042158">
    <property type="term" value="P:lipoprotein biosynthetic process"/>
    <property type="evidence" value="ECO:0007669"/>
    <property type="project" value="UniProtKB-UniRule"/>
</dbReference>
<dbReference type="PANTHER" id="PTHR30589:SF0">
    <property type="entry name" value="PHOSPHATIDYLGLYCEROL--PROLIPOPROTEIN DIACYLGLYCERYL TRANSFERASE"/>
    <property type="match status" value="1"/>
</dbReference>
<keyword evidence="4 7" id="KW-0812">Transmembrane</keyword>
<feature type="transmembrane region" description="Helical" evidence="7">
    <location>
        <begin position="93"/>
        <end position="113"/>
    </location>
</feature>
<reference evidence="8 9" key="1">
    <citation type="submission" date="2016-12" db="EMBL/GenBank/DDBJ databases">
        <authorList>
            <person name="Song W.-J."/>
            <person name="Kurnit D.M."/>
        </authorList>
    </citation>
    <scope>NUCLEOTIDE SEQUENCE [LARGE SCALE GENOMIC DNA]</scope>
    <source>
        <strain evidence="8 9">175</strain>
    </source>
</reference>
<feature type="transmembrane region" description="Helical" evidence="7">
    <location>
        <begin position="56"/>
        <end position="73"/>
    </location>
</feature>
<dbReference type="EC" id="2.5.1.145" evidence="7"/>
<keyword evidence="8" id="KW-0449">Lipoprotein</keyword>
<evidence type="ECO:0000256" key="6">
    <source>
        <dbReference type="ARBA" id="ARBA00023136"/>
    </source>
</evidence>
<dbReference type="UniPathway" id="UPA00664"/>
<comment type="subcellular location">
    <subcellularLocation>
        <location evidence="7">Cell membrane</location>
        <topology evidence="7">Multi-pass membrane protein</topology>
    </subcellularLocation>
</comment>
<gene>
    <name evidence="7" type="primary">lgt</name>
    <name evidence="8" type="ORF">SAMN02949497_0666</name>
</gene>
<dbReference type="EMBL" id="FXAM01000001">
    <property type="protein sequence ID" value="SMF93385.1"/>
    <property type="molecule type" value="Genomic_DNA"/>
</dbReference>
<sequence>MVASPLRAGPGGPARIECLCYSLPSRPGPAILGGIPPMLPYPQIDPVAISLGPLKIHWYGLMYVVGIGTVWYLCKRRTQQPGFPWTAPQVEDLIFYAALGLVIGGRLGYILFYNFPAFLADPAMLFRVWEGGMAFHGGLLGAFAGMFLFARRNGAGFFQVTDFIGPYVPIGLFAGRIGNFINGELWGAPTGLPWGMVFPGAGPEPRHPSQLYEAGLEGVALFLALRWFGRKSPPTPAMSGMFLLLYGLFRFAVEFVRMPDAQLGYLAFGWLTMGQILSTPMIVLGIALLAWAYRKPAREGATA</sequence>
<dbReference type="HAMAP" id="MF_01147">
    <property type="entry name" value="Lgt"/>
    <property type="match status" value="1"/>
</dbReference>
<comment type="catalytic activity">
    <reaction evidence="7">
        <text>L-cysteinyl-[prolipoprotein] + a 1,2-diacyl-sn-glycero-3-phospho-(1'-sn-glycerol) = an S-1,2-diacyl-sn-glyceryl-L-cysteinyl-[prolipoprotein] + sn-glycerol 1-phosphate + H(+)</text>
        <dbReference type="Rhea" id="RHEA:56712"/>
        <dbReference type="Rhea" id="RHEA-COMP:14679"/>
        <dbReference type="Rhea" id="RHEA-COMP:14680"/>
        <dbReference type="ChEBI" id="CHEBI:15378"/>
        <dbReference type="ChEBI" id="CHEBI:29950"/>
        <dbReference type="ChEBI" id="CHEBI:57685"/>
        <dbReference type="ChEBI" id="CHEBI:64716"/>
        <dbReference type="ChEBI" id="CHEBI:140658"/>
        <dbReference type="EC" id="2.5.1.145"/>
    </reaction>
</comment>
<feature type="transmembrane region" description="Helical" evidence="7">
    <location>
        <begin position="133"/>
        <end position="150"/>
    </location>
</feature>
<dbReference type="GO" id="GO:0005886">
    <property type="term" value="C:plasma membrane"/>
    <property type="evidence" value="ECO:0007669"/>
    <property type="project" value="UniProtKB-SubCell"/>
</dbReference>
<dbReference type="PROSITE" id="PS01311">
    <property type="entry name" value="LGT"/>
    <property type="match status" value="1"/>
</dbReference>
<comment type="similarity">
    <text evidence="1 7">Belongs to the Lgt family.</text>
</comment>
<feature type="transmembrane region" description="Helical" evidence="7">
    <location>
        <begin position="265"/>
        <end position="293"/>
    </location>
</feature>
<comment type="function">
    <text evidence="7">Catalyzes the transfer of the diacylglyceryl group from phosphatidylglycerol to the sulfhydryl group of the N-terminal cysteine of a prolipoprotein, the first step in the formation of mature lipoproteins.</text>
</comment>
<evidence type="ECO:0000256" key="1">
    <source>
        <dbReference type="ARBA" id="ARBA00007150"/>
    </source>
</evidence>
<evidence type="ECO:0000256" key="7">
    <source>
        <dbReference type="HAMAP-Rule" id="MF_01147"/>
    </source>
</evidence>
<keyword evidence="5 7" id="KW-1133">Transmembrane helix</keyword>
<feature type="binding site" evidence="7">
    <location>
        <position position="176"/>
    </location>
    <ligand>
        <name>a 1,2-diacyl-sn-glycero-3-phospho-(1'-sn-glycerol)</name>
        <dbReference type="ChEBI" id="CHEBI:64716"/>
    </ligand>
</feature>
<comment type="pathway">
    <text evidence="7">Protein modification; lipoprotein biosynthesis (diacylglyceryl transfer).</text>
</comment>
<dbReference type="GO" id="GO:0008961">
    <property type="term" value="F:phosphatidylglycerol-prolipoprotein diacylglyceryl transferase activity"/>
    <property type="evidence" value="ECO:0007669"/>
    <property type="project" value="UniProtKB-UniRule"/>
</dbReference>
<dbReference type="AlphaFoldDB" id="A0A1Y6D056"/>
<dbReference type="Proteomes" id="UP000192923">
    <property type="component" value="Unassembled WGS sequence"/>
</dbReference>
<name>A0A1Y6D056_9GAMM</name>
<dbReference type="NCBIfam" id="TIGR00544">
    <property type="entry name" value="lgt"/>
    <property type="match status" value="1"/>
</dbReference>
<organism evidence="8 9">
    <name type="scientific">Methylomagnum ishizawai</name>
    <dbReference type="NCBI Taxonomy" id="1760988"/>
    <lineage>
        <taxon>Bacteria</taxon>
        <taxon>Pseudomonadati</taxon>
        <taxon>Pseudomonadota</taxon>
        <taxon>Gammaproteobacteria</taxon>
        <taxon>Methylococcales</taxon>
        <taxon>Methylococcaceae</taxon>
        <taxon>Methylomagnum</taxon>
    </lineage>
</organism>
<dbReference type="PANTHER" id="PTHR30589">
    <property type="entry name" value="PROLIPOPROTEIN DIACYLGLYCERYL TRANSFERASE"/>
    <property type="match status" value="1"/>
</dbReference>
<evidence type="ECO:0000256" key="2">
    <source>
        <dbReference type="ARBA" id="ARBA00022475"/>
    </source>
</evidence>
<keyword evidence="6 7" id="KW-0472">Membrane</keyword>
<keyword evidence="9" id="KW-1185">Reference proteome</keyword>
<dbReference type="InterPro" id="IPR001640">
    <property type="entry name" value="Lgt"/>
</dbReference>
<proteinExistence type="inferred from homology"/>
<dbReference type="STRING" id="1760988.SAMN02949497_0666"/>
<keyword evidence="3 7" id="KW-0808">Transferase</keyword>
<protein>
    <recommendedName>
        <fullName evidence="7">Phosphatidylglycerol--prolipoprotein diacylglyceryl transferase</fullName>
        <ecNumber evidence="7">2.5.1.145</ecNumber>
    </recommendedName>
</protein>
<accession>A0A1Y6D056</accession>
<feature type="transmembrane region" description="Helical" evidence="7">
    <location>
        <begin position="235"/>
        <end position="253"/>
    </location>
</feature>
<evidence type="ECO:0000256" key="3">
    <source>
        <dbReference type="ARBA" id="ARBA00022679"/>
    </source>
</evidence>